<evidence type="ECO:0000256" key="1">
    <source>
        <dbReference type="ARBA" id="ARBA00023015"/>
    </source>
</evidence>
<dbReference type="SUPFAM" id="SSF48498">
    <property type="entry name" value="Tetracyclin repressor-like, C-terminal domain"/>
    <property type="match status" value="1"/>
</dbReference>
<dbReference type="Gene3D" id="1.10.357.10">
    <property type="entry name" value="Tetracycline Repressor, domain 2"/>
    <property type="match status" value="1"/>
</dbReference>
<accession>A0A6M4A861</accession>
<name>A0A6M4A861_9BURK</name>
<evidence type="ECO:0000259" key="5">
    <source>
        <dbReference type="PROSITE" id="PS50977"/>
    </source>
</evidence>
<protein>
    <submittedName>
        <fullName evidence="6">TetR/AcrR family transcriptional regulator</fullName>
    </submittedName>
</protein>
<evidence type="ECO:0000256" key="4">
    <source>
        <dbReference type="PROSITE-ProRule" id="PRU00335"/>
    </source>
</evidence>
<dbReference type="SUPFAM" id="SSF46689">
    <property type="entry name" value="Homeodomain-like"/>
    <property type="match status" value="1"/>
</dbReference>
<evidence type="ECO:0000313" key="7">
    <source>
        <dbReference type="Proteomes" id="UP000274350"/>
    </source>
</evidence>
<dbReference type="Proteomes" id="UP000274350">
    <property type="component" value="Chromosome"/>
</dbReference>
<dbReference type="InterPro" id="IPR001647">
    <property type="entry name" value="HTH_TetR"/>
</dbReference>
<dbReference type="GO" id="GO:0003677">
    <property type="term" value="F:DNA binding"/>
    <property type="evidence" value="ECO:0007669"/>
    <property type="project" value="UniProtKB-UniRule"/>
</dbReference>
<dbReference type="PANTHER" id="PTHR47506">
    <property type="entry name" value="TRANSCRIPTIONAL REGULATORY PROTEIN"/>
    <property type="match status" value="1"/>
</dbReference>
<keyword evidence="1" id="KW-0805">Transcription regulation</keyword>
<dbReference type="PANTHER" id="PTHR47506:SF6">
    <property type="entry name" value="HTH-TYPE TRANSCRIPTIONAL REPRESSOR NEMR"/>
    <property type="match status" value="1"/>
</dbReference>
<dbReference type="Pfam" id="PF00440">
    <property type="entry name" value="TetR_N"/>
    <property type="match status" value="1"/>
</dbReference>
<dbReference type="AlphaFoldDB" id="A0A6M4A861"/>
<dbReference type="Pfam" id="PF16925">
    <property type="entry name" value="TetR_C_13"/>
    <property type="match status" value="1"/>
</dbReference>
<feature type="domain" description="HTH tetR-type" evidence="5">
    <location>
        <begin position="6"/>
        <end position="66"/>
    </location>
</feature>
<dbReference type="PRINTS" id="PR00455">
    <property type="entry name" value="HTHTETR"/>
</dbReference>
<dbReference type="InterPro" id="IPR036271">
    <property type="entry name" value="Tet_transcr_reg_TetR-rel_C_sf"/>
</dbReference>
<evidence type="ECO:0000313" key="6">
    <source>
        <dbReference type="EMBL" id="QJQ07405.1"/>
    </source>
</evidence>
<keyword evidence="2 4" id="KW-0238">DNA-binding</keyword>
<dbReference type="EMBL" id="CP051152">
    <property type="protein sequence ID" value="QJQ07405.1"/>
    <property type="molecule type" value="Genomic_DNA"/>
</dbReference>
<feature type="DNA-binding region" description="H-T-H motif" evidence="4">
    <location>
        <begin position="29"/>
        <end position="48"/>
    </location>
</feature>
<evidence type="ECO:0000256" key="3">
    <source>
        <dbReference type="ARBA" id="ARBA00023163"/>
    </source>
</evidence>
<keyword evidence="3" id="KW-0804">Transcription</keyword>
<sequence length="197" mass="21744">MNTPRTNVRQHILDTAKPIILGKGFSVVGLNEVLAAAAVPKGSFYHYFKSKELFGEALLESYFADYLEYLDQLLGKREGSGAERLMSYWRGWLESQASEDMQGKCLAVKLGGEVSDLSEAMRLALHQGTDQIITRLADCISAGLADGSLSGEMDARHTAETLYEMWLGATLLTKMRRNRSAMEGAMIATLKMLNLKS</sequence>
<proteinExistence type="predicted"/>
<dbReference type="OrthoDB" id="9809772at2"/>
<dbReference type="InterPro" id="IPR009057">
    <property type="entry name" value="Homeodomain-like_sf"/>
</dbReference>
<keyword evidence="7" id="KW-1185">Reference proteome</keyword>
<dbReference type="InterPro" id="IPR011075">
    <property type="entry name" value="TetR_C"/>
</dbReference>
<dbReference type="KEGG" id="upi:EJG51_018100"/>
<gene>
    <name evidence="6" type="ORF">EJG51_018100</name>
</gene>
<reference evidence="6 7" key="1">
    <citation type="journal article" date="2019" name="Int. J. Syst. Evol. Microbiol.">
        <title>Undibacterium piscinae sp. nov., isolated from Korean shiner intestine.</title>
        <authorList>
            <person name="Lee S.Y."/>
            <person name="Kang W."/>
            <person name="Kim P.S."/>
            <person name="Kim H.S."/>
            <person name="Sung H."/>
            <person name="Shin N.R."/>
            <person name="Whon T.W."/>
            <person name="Yun J.H."/>
            <person name="Lee J.Y."/>
            <person name="Lee J.Y."/>
            <person name="Jung M.J."/>
            <person name="Jeong Y.S."/>
            <person name="Tak E.J."/>
            <person name="Han J.E."/>
            <person name="Hyun D.W."/>
            <person name="Kang M.S."/>
            <person name="Lee K.E."/>
            <person name="Lee B.H."/>
            <person name="Bae J.W."/>
        </authorList>
    </citation>
    <scope>NUCLEOTIDE SEQUENCE [LARGE SCALE GENOMIC DNA]</scope>
    <source>
        <strain evidence="6 7">S11R28</strain>
    </source>
</reference>
<evidence type="ECO:0000256" key="2">
    <source>
        <dbReference type="ARBA" id="ARBA00023125"/>
    </source>
</evidence>
<organism evidence="6 7">
    <name type="scientific">Undibacterium piscinae</name>
    <dbReference type="NCBI Taxonomy" id="2495591"/>
    <lineage>
        <taxon>Bacteria</taxon>
        <taxon>Pseudomonadati</taxon>
        <taxon>Pseudomonadota</taxon>
        <taxon>Betaproteobacteria</taxon>
        <taxon>Burkholderiales</taxon>
        <taxon>Oxalobacteraceae</taxon>
        <taxon>Undibacterium</taxon>
    </lineage>
</organism>
<dbReference type="PROSITE" id="PS50977">
    <property type="entry name" value="HTH_TETR_2"/>
    <property type="match status" value="1"/>
</dbReference>